<evidence type="ECO:0000256" key="7">
    <source>
        <dbReference type="ARBA" id="ARBA00023211"/>
    </source>
</evidence>
<name>A8MI44_ALKOO</name>
<sequence>MEIIGAYNTAKVYTKNLESTAREQIEELCNQEFVKDSVIRIMPDTHAGAGCTIGTTMTISDKIVPNLVGVDIGCGMETVKLKEKNIELQKLDKIIYEYIPSGFDIRKKEHRYNDYIDYDDLVCKKKVNINRAKLSIGTLGGGNHFIEVNRDQNKDLYLVVHSGSRNLGKQVAEYYQGLAYKELINKERETLVRECKAEGREDEIECGIQNMNAIKISKHLSYLQGKNYEDYLNDMKIVQQYAVYNRKAIVDEIVTRMGLKIKEQFTTIHNYIDLDTMILRKGAISAQEGEKVLIPINMRDGSLICIGKGNKDWNYSAPHGAGRLMSRKEAKESITMTEFKKSMEGIYTTSVNKSTLDECAFAYKPMDEIIENIQDTVEIVDIIRPIYNFKAGE</sequence>
<dbReference type="eggNOG" id="COG1690">
    <property type="taxonomic scope" value="Bacteria"/>
</dbReference>
<feature type="binding site" evidence="11">
    <location>
        <position position="269"/>
    </location>
    <ligand>
        <name>Mn(2+)</name>
        <dbReference type="ChEBI" id="CHEBI:29035"/>
        <label>2</label>
    </ligand>
</feature>
<dbReference type="InterPro" id="IPR052915">
    <property type="entry name" value="RtcB-like"/>
</dbReference>
<keyword evidence="5" id="KW-0692">RNA repair</keyword>
<gene>
    <name evidence="12" type="ordered locus">Clos_1938</name>
</gene>
<dbReference type="InterPro" id="IPR001233">
    <property type="entry name" value="RtcB"/>
</dbReference>
<evidence type="ECO:0000256" key="9">
    <source>
        <dbReference type="PIRSR" id="PIRSR601233-1"/>
    </source>
</evidence>
<keyword evidence="6 10" id="KW-0342">GTP-binding</keyword>
<comment type="catalytic activity">
    <reaction evidence="8">
        <text>a 3'-end 3'-phospho-ribonucleotide-RNA + a 5'-end dephospho-ribonucleoside-RNA + GTP = a ribonucleotidyl-ribonucleotide-RNA + GMP + diphosphate</text>
        <dbReference type="Rhea" id="RHEA:68076"/>
        <dbReference type="Rhea" id="RHEA-COMP:10463"/>
        <dbReference type="Rhea" id="RHEA-COMP:13936"/>
        <dbReference type="Rhea" id="RHEA-COMP:17355"/>
        <dbReference type="ChEBI" id="CHEBI:33019"/>
        <dbReference type="ChEBI" id="CHEBI:37565"/>
        <dbReference type="ChEBI" id="CHEBI:58115"/>
        <dbReference type="ChEBI" id="CHEBI:83062"/>
        <dbReference type="ChEBI" id="CHEBI:138284"/>
        <dbReference type="ChEBI" id="CHEBI:173118"/>
        <dbReference type="EC" id="6.5.1.8"/>
    </reaction>
</comment>
<comment type="cofactor">
    <cofactor evidence="11">
        <name>Mn(2+)</name>
        <dbReference type="ChEBI" id="CHEBI:29035"/>
    </cofactor>
    <text evidence="11">Binds 2 manganese ions per subunit.</text>
</comment>
<evidence type="ECO:0000256" key="6">
    <source>
        <dbReference type="ARBA" id="ARBA00023134"/>
    </source>
</evidence>
<dbReference type="Gene3D" id="3.90.1860.10">
    <property type="entry name" value="tRNA-splicing ligase RtcB"/>
    <property type="match status" value="1"/>
</dbReference>
<dbReference type="KEGG" id="aoe:Clos_1938"/>
<dbReference type="GO" id="GO:0006396">
    <property type="term" value="P:RNA processing"/>
    <property type="evidence" value="ECO:0007669"/>
    <property type="project" value="InterPro"/>
</dbReference>
<evidence type="ECO:0000256" key="3">
    <source>
        <dbReference type="ARBA" id="ARBA00022723"/>
    </source>
</evidence>
<keyword evidence="3 11" id="KW-0479">Metal-binding</keyword>
<feature type="binding site" evidence="11">
    <location>
        <position position="144"/>
    </location>
    <ligand>
        <name>Mn(2+)</name>
        <dbReference type="ChEBI" id="CHEBI:29035"/>
        <label>1</label>
    </ligand>
</feature>
<dbReference type="Pfam" id="PF01139">
    <property type="entry name" value="RtcB"/>
    <property type="match status" value="2"/>
</dbReference>
<evidence type="ECO:0000313" key="13">
    <source>
        <dbReference type="Proteomes" id="UP000000269"/>
    </source>
</evidence>
<feature type="binding site" evidence="11">
    <location>
        <position position="161"/>
    </location>
    <ligand>
        <name>Mn(2+)</name>
        <dbReference type="ChEBI" id="CHEBI:29035"/>
        <label>2</label>
    </ligand>
</feature>
<evidence type="ECO:0000256" key="2">
    <source>
        <dbReference type="ARBA" id="ARBA00022598"/>
    </source>
</evidence>
<dbReference type="GO" id="GO:0005525">
    <property type="term" value="F:GTP binding"/>
    <property type="evidence" value="ECO:0007669"/>
    <property type="project" value="UniProtKB-KW"/>
</dbReference>
<dbReference type="GO" id="GO:0006281">
    <property type="term" value="P:DNA repair"/>
    <property type="evidence" value="ECO:0007669"/>
    <property type="project" value="TreeGrafter"/>
</dbReference>
<dbReference type="STRING" id="350688.Clos_1938"/>
<dbReference type="Proteomes" id="UP000000269">
    <property type="component" value="Chromosome"/>
</dbReference>
<feature type="binding site" evidence="10">
    <location>
        <begin position="269"/>
        <end position="270"/>
    </location>
    <ligand>
        <name>GMP</name>
        <dbReference type="ChEBI" id="CHEBI:58115"/>
    </ligand>
</feature>
<dbReference type="AlphaFoldDB" id="A8MI44"/>
<accession>A8MI44</accession>
<dbReference type="PANTHER" id="PTHR43749:SF2">
    <property type="entry name" value="RNA-SPLICING LIGASE RTCB"/>
    <property type="match status" value="1"/>
</dbReference>
<evidence type="ECO:0000256" key="4">
    <source>
        <dbReference type="ARBA" id="ARBA00022741"/>
    </source>
</evidence>
<dbReference type="GO" id="GO:0030145">
    <property type="term" value="F:manganese ion binding"/>
    <property type="evidence" value="ECO:0007669"/>
    <property type="project" value="TreeGrafter"/>
</dbReference>
<feature type="binding site" evidence="11">
    <location>
        <position position="71"/>
    </location>
    <ligand>
        <name>Mn(2+)</name>
        <dbReference type="ChEBI" id="CHEBI:29035"/>
        <label>1</label>
    </ligand>
</feature>
<organism evidence="12 13">
    <name type="scientific">Alkaliphilus oremlandii (strain OhILAs)</name>
    <name type="common">Clostridium oremlandii (strain OhILAs)</name>
    <dbReference type="NCBI Taxonomy" id="350688"/>
    <lineage>
        <taxon>Bacteria</taxon>
        <taxon>Bacillati</taxon>
        <taxon>Bacillota</taxon>
        <taxon>Clostridia</taxon>
        <taxon>Peptostreptococcales</taxon>
        <taxon>Natronincolaceae</taxon>
        <taxon>Alkaliphilus</taxon>
    </lineage>
</organism>
<keyword evidence="13" id="KW-1185">Reference proteome</keyword>
<evidence type="ECO:0000313" key="12">
    <source>
        <dbReference type="EMBL" id="ABW19476.1"/>
    </source>
</evidence>
<dbReference type="PANTHER" id="PTHR43749">
    <property type="entry name" value="RNA-SPLICING LIGASE RTCB"/>
    <property type="match status" value="1"/>
</dbReference>
<feature type="binding site" evidence="10">
    <location>
        <position position="302"/>
    </location>
    <ligand>
        <name>GMP</name>
        <dbReference type="ChEBI" id="CHEBI:58115"/>
    </ligand>
</feature>
<dbReference type="GO" id="GO:0042245">
    <property type="term" value="P:RNA repair"/>
    <property type="evidence" value="ECO:0007669"/>
    <property type="project" value="UniProtKB-KW"/>
</dbReference>
<dbReference type="HOGENOM" id="CLU_022279_1_1_9"/>
<proteinExistence type="predicted"/>
<evidence type="ECO:0000256" key="11">
    <source>
        <dbReference type="PIRSR" id="PIRSR601233-3"/>
    </source>
</evidence>
<reference evidence="13" key="1">
    <citation type="submission" date="2007-10" db="EMBL/GenBank/DDBJ databases">
        <title>Complete genome of Alkaliphilus oremlandii OhILAs.</title>
        <authorList>
            <person name="Copeland A."/>
            <person name="Lucas S."/>
            <person name="Lapidus A."/>
            <person name="Barry K."/>
            <person name="Detter J.C."/>
            <person name="Glavina del Rio T."/>
            <person name="Hammon N."/>
            <person name="Israni S."/>
            <person name="Dalin E."/>
            <person name="Tice H."/>
            <person name="Pitluck S."/>
            <person name="Chain P."/>
            <person name="Malfatti S."/>
            <person name="Shin M."/>
            <person name="Vergez L."/>
            <person name="Schmutz J."/>
            <person name="Larimer F."/>
            <person name="Land M."/>
            <person name="Hauser L."/>
            <person name="Kyrpides N."/>
            <person name="Mikhailova N."/>
            <person name="Stolz J.F."/>
            <person name="Dawson A."/>
            <person name="Fisher E."/>
            <person name="Crable B."/>
            <person name="Perera E."/>
            <person name="Lisak J."/>
            <person name="Ranganathan M."/>
            <person name="Basu P."/>
            <person name="Richardson P."/>
        </authorList>
    </citation>
    <scope>NUCLEOTIDE SEQUENCE [LARGE SCALE GENOMIC DNA]</scope>
    <source>
        <strain evidence="13">OhILAs</strain>
    </source>
</reference>
<protein>
    <recommendedName>
        <fullName evidence="1">3'-phosphate/5'-hydroxy nucleic acid ligase</fullName>
        <ecNumber evidence="1">6.5.1.8</ecNumber>
    </recommendedName>
</protein>
<keyword evidence="2" id="KW-0436">Ligase</keyword>
<dbReference type="SUPFAM" id="SSF103365">
    <property type="entry name" value="Hypothetical protein PH1602"/>
    <property type="match status" value="1"/>
</dbReference>
<dbReference type="GO" id="GO:0003909">
    <property type="term" value="F:DNA ligase activity"/>
    <property type="evidence" value="ECO:0007669"/>
    <property type="project" value="TreeGrafter"/>
</dbReference>
<feature type="active site" description="GMP-histidine intermediate" evidence="9">
    <location>
        <position position="319"/>
    </location>
</feature>
<dbReference type="InterPro" id="IPR036025">
    <property type="entry name" value="RtcB-like_sf"/>
</dbReference>
<evidence type="ECO:0000256" key="8">
    <source>
        <dbReference type="ARBA" id="ARBA00047746"/>
    </source>
</evidence>
<feature type="binding site" evidence="10">
    <location>
        <begin position="319"/>
        <end position="322"/>
    </location>
    <ligand>
        <name>GMP</name>
        <dbReference type="ChEBI" id="CHEBI:58115"/>
    </ligand>
</feature>
<feature type="binding site" evidence="10">
    <location>
        <begin position="295"/>
        <end position="298"/>
    </location>
    <ligand>
        <name>GMP</name>
        <dbReference type="ChEBI" id="CHEBI:58115"/>
    </ligand>
</feature>
<dbReference type="GO" id="GO:0170057">
    <property type="term" value="F:RNA ligase (GTP) activity"/>
    <property type="evidence" value="ECO:0007669"/>
    <property type="project" value="UniProtKB-EC"/>
</dbReference>
<keyword evidence="7 11" id="KW-0464">Manganese</keyword>
<feature type="binding site" evidence="10">
    <location>
        <begin position="143"/>
        <end position="147"/>
    </location>
    <ligand>
        <name>GMP</name>
        <dbReference type="ChEBI" id="CHEBI:58115"/>
    </ligand>
</feature>
<evidence type="ECO:0000256" key="10">
    <source>
        <dbReference type="PIRSR" id="PIRSR601233-2"/>
    </source>
</evidence>
<dbReference type="EC" id="6.5.1.8" evidence="1"/>
<evidence type="ECO:0000256" key="5">
    <source>
        <dbReference type="ARBA" id="ARBA00022800"/>
    </source>
</evidence>
<evidence type="ECO:0000256" key="1">
    <source>
        <dbReference type="ARBA" id="ARBA00012726"/>
    </source>
</evidence>
<keyword evidence="4 10" id="KW-0547">Nucleotide-binding</keyword>
<dbReference type="EMBL" id="CP000853">
    <property type="protein sequence ID" value="ABW19476.1"/>
    <property type="molecule type" value="Genomic_DNA"/>
</dbReference>